<dbReference type="STRING" id="1798705.A2563_01885"/>
<sequence>MTIIKKAYNLFKKSNNKTVPEEKVDKNREILEKKVLEGANKAVKDYKGALKILEEHDKA</sequence>
<evidence type="ECO:0000313" key="1">
    <source>
        <dbReference type="EMBL" id="OGH93338.1"/>
    </source>
</evidence>
<dbReference type="AlphaFoldDB" id="A0A1F6PB37"/>
<organism evidence="1 2">
    <name type="scientific">Candidatus Magasanikbacteria bacterium RIFOXYD1_FULL_40_23</name>
    <dbReference type="NCBI Taxonomy" id="1798705"/>
    <lineage>
        <taxon>Bacteria</taxon>
        <taxon>Candidatus Magasanikiibacteriota</taxon>
    </lineage>
</organism>
<proteinExistence type="predicted"/>
<comment type="caution">
    <text evidence="1">The sequence shown here is derived from an EMBL/GenBank/DDBJ whole genome shotgun (WGS) entry which is preliminary data.</text>
</comment>
<dbReference type="EMBL" id="MFRA01000001">
    <property type="protein sequence ID" value="OGH93338.1"/>
    <property type="molecule type" value="Genomic_DNA"/>
</dbReference>
<dbReference type="Proteomes" id="UP000176634">
    <property type="component" value="Unassembled WGS sequence"/>
</dbReference>
<name>A0A1F6PB37_9BACT</name>
<gene>
    <name evidence="1" type="ORF">A2563_01885</name>
</gene>
<reference evidence="1 2" key="1">
    <citation type="journal article" date="2016" name="Nat. Commun.">
        <title>Thousands of microbial genomes shed light on interconnected biogeochemical processes in an aquifer system.</title>
        <authorList>
            <person name="Anantharaman K."/>
            <person name="Brown C.T."/>
            <person name="Hug L.A."/>
            <person name="Sharon I."/>
            <person name="Castelle C.J."/>
            <person name="Probst A.J."/>
            <person name="Thomas B.C."/>
            <person name="Singh A."/>
            <person name="Wilkins M.J."/>
            <person name="Karaoz U."/>
            <person name="Brodie E.L."/>
            <person name="Williams K.H."/>
            <person name="Hubbard S.S."/>
            <person name="Banfield J.F."/>
        </authorList>
    </citation>
    <scope>NUCLEOTIDE SEQUENCE [LARGE SCALE GENOMIC DNA]</scope>
</reference>
<accession>A0A1F6PB37</accession>
<evidence type="ECO:0000313" key="2">
    <source>
        <dbReference type="Proteomes" id="UP000176634"/>
    </source>
</evidence>
<protein>
    <submittedName>
        <fullName evidence="1">Uncharacterized protein</fullName>
    </submittedName>
</protein>